<feature type="domain" description="N-acetyltransferase" evidence="1">
    <location>
        <begin position="3"/>
        <end position="150"/>
    </location>
</feature>
<name>A0A1H7YBX2_9RHOB</name>
<dbReference type="STRING" id="245187.SAMN04488003_10199"/>
<evidence type="ECO:0000259" key="1">
    <source>
        <dbReference type="PROSITE" id="PS51186"/>
    </source>
</evidence>
<dbReference type="GO" id="GO:0016747">
    <property type="term" value="F:acyltransferase activity, transferring groups other than amino-acyl groups"/>
    <property type="evidence" value="ECO:0007669"/>
    <property type="project" value="InterPro"/>
</dbReference>
<evidence type="ECO:0000313" key="3">
    <source>
        <dbReference type="Proteomes" id="UP000199585"/>
    </source>
</evidence>
<dbReference type="InterPro" id="IPR000182">
    <property type="entry name" value="GNAT_dom"/>
</dbReference>
<dbReference type="InterPro" id="IPR016181">
    <property type="entry name" value="Acyl_CoA_acyltransferase"/>
</dbReference>
<keyword evidence="3" id="KW-1185">Reference proteome</keyword>
<protein>
    <submittedName>
        <fullName evidence="2">Protein N-acetyltransferase, RimJ/RimL family</fullName>
    </submittedName>
</protein>
<dbReference type="Proteomes" id="UP000199585">
    <property type="component" value="Unassembled WGS sequence"/>
</dbReference>
<dbReference type="RefSeq" id="WP_089897572.1">
    <property type="nucleotide sequence ID" value="NZ_FOCI01000001.1"/>
</dbReference>
<keyword evidence="2" id="KW-0808">Transferase</keyword>
<sequence length="150" mass="15757">MSTAIALATPADADRLMDLMARYHAEAGLTHDDAHRAAVLGPLLDGSPLGAVWLIGPKSSPLGYVMVTFGWSISQGGLVGWLEECFIRASVRGRGIGTEVLHAVAVNLARADMRAMHVILPAANPDAAGRFCARAGFRAVPGARLMTDPL</sequence>
<dbReference type="Pfam" id="PF00583">
    <property type="entry name" value="Acetyltransf_1"/>
    <property type="match status" value="1"/>
</dbReference>
<dbReference type="PROSITE" id="PS51186">
    <property type="entry name" value="GNAT"/>
    <property type="match status" value="1"/>
</dbReference>
<organism evidence="2 3">
    <name type="scientific">Loktanella fryxellensis</name>
    <dbReference type="NCBI Taxonomy" id="245187"/>
    <lineage>
        <taxon>Bacteria</taxon>
        <taxon>Pseudomonadati</taxon>
        <taxon>Pseudomonadota</taxon>
        <taxon>Alphaproteobacteria</taxon>
        <taxon>Rhodobacterales</taxon>
        <taxon>Roseobacteraceae</taxon>
        <taxon>Loktanella</taxon>
    </lineage>
</organism>
<dbReference type="EMBL" id="FOCI01000001">
    <property type="protein sequence ID" value="SEM43483.1"/>
    <property type="molecule type" value="Genomic_DNA"/>
</dbReference>
<accession>A0A1H7YBX2</accession>
<reference evidence="2 3" key="1">
    <citation type="submission" date="2016-10" db="EMBL/GenBank/DDBJ databases">
        <authorList>
            <person name="de Groot N.N."/>
        </authorList>
    </citation>
    <scope>NUCLEOTIDE SEQUENCE [LARGE SCALE GENOMIC DNA]</scope>
    <source>
        <strain evidence="2 3">DSM 16213</strain>
    </source>
</reference>
<proteinExistence type="predicted"/>
<evidence type="ECO:0000313" key="2">
    <source>
        <dbReference type="EMBL" id="SEM43483.1"/>
    </source>
</evidence>
<dbReference type="SUPFAM" id="SSF55729">
    <property type="entry name" value="Acyl-CoA N-acyltransferases (Nat)"/>
    <property type="match status" value="1"/>
</dbReference>
<dbReference type="Gene3D" id="3.40.630.30">
    <property type="match status" value="1"/>
</dbReference>
<dbReference type="AlphaFoldDB" id="A0A1H7YBX2"/>
<gene>
    <name evidence="2" type="ORF">SAMN04488003_10199</name>
</gene>
<dbReference type="OrthoDB" id="9805924at2"/>